<reference evidence="17" key="1">
    <citation type="journal article" date="2019" name="Int. J. Syst. Evol. Microbiol.">
        <title>The Global Catalogue of Microorganisms (GCM) 10K type strain sequencing project: providing services to taxonomists for standard genome sequencing and annotation.</title>
        <authorList>
            <consortium name="The Broad Institute Genomics Platform"/>
            <consortium name="The Broad Institute Genome Sequencing Center for Infectious Disease"/>
            <person name="Wu L."/>
            <person name="Ma J."/>
        </authorList>
    </citation>
    <scope>NUCLEOTIDE SEQUENCE [LARGE SCALE GENOMIC DNA]</scope>
    <source>
        <strain evidence="17">NBRC 110044</strain>
    </source>
</reference>
<keyword evidence="4 11" id="KW-1134">Transmembrane beta strand</keyword>
<dbReference type="PANTHER" id="PTHR30069:SF29">
    <property type="entry name" value="HEMOGLOBIN AND HEMOGLOBIN-HAPTOGLOBIN-BINDING PROTEIN 1-RELATED"/>
    <property type="match status" value="1"/>
</dbReference>
<evidence type="ECO:0000313" key="17">
    <source>
        <dbReference type="Proteomes" id="UP001156706"/>
    </source>
</evidence>
<evidence type="ECO:0000259" key="15">
    <source>
        <dbReference type="Pfam" id="PF07715"/>
    </source>
</evidence>
<evidence type="ECO:0000256" key="5">
    <source>
        <dbReference type="ARBA" id="ARBA00022692"/>
    </source>
</evidence>
<dbReference type="PANTHER" id="PTHR30069">
    <property type="entry name" value="TONB-DEPENDENT OUTER MEMBRANE RECEPTOR"/>
    <property type="match status" value="1"/>
</dbReference>
<evidence type="ECO:0000256" key="1">
    <source>
        <dbReference type="ARBA" id="ARBA00004571"/>
    </source>
</evidence>
<keyword evidence="7 12" id="KW-0798">TonB box</keyword>
<organism evidence="16 17">
    <name type="scientific">Chitinimonas prasina</name>
    <dbReference type="NCBI Taxonomy" id="1434937"/>
    <lineage>
        <taxon>Bacteria</taxon>
        <taxon>Pseudomonadati</taxon>
        <taxon>Pseudomonadota</taxon>
        <taxon>Betaproteobacteria</taxon>
        <taxon>Neisseriales</taxon>
        <taxon>Chitinibacteraceae</taxon>
        <taxon>Chitinimonas</taxon>
    </lineage>
</organism>
<comment type="subcellular location">
    <subcellularLocation>
        <location evidence="1 11">Cell outer membrane</location>
        <topology evidence="1 11">Multi-pass membrane protein</topology>
    </subcellularLocation>
</comment>
<protein>
    <submittedName>
        <fullName evidence="16">Catecholate siderophore receptor CirA</fullName>
    </submittedName>
</protein>
<sequence>MHIKHTTLVTSLLFAGLATWAHADEPVLEEDLAQAYGDQTTITIATGSQQSLRRAPSVASVITAADIEAMGATDLDTVLKAVPGLHVSRSANSYSPLYVIRGVNSLLNPQTLMLQNGIPMTILFTGNRGNIWGKLPIENIARIEVIRGPGSALYGADAYSGVINIVTKTAAESEGTQVGVRLGSFSSQDAWVLHGGQVGPISVAAYLHAGKTDGSKEVIDSDAQTRNDAAFGTKVSRAPGTINVDYKAVDASLDLSYGKWRWRSGYKLRDDVGTGAGITSALDPTGKTQSRRMNSDLSWLDAQVLPNTGAGFSASYLYYRQTIPSPLILYPAGMRFPSGLFPDGMIGSPEFWERQIRFSGFLTYNGWVGHALRFGMGHDSVDLYRIRELKNFTFTASGLPVPAGPVKDYTNIAPYLLPQKRTVNYAYVQDEWTLAKDWALTAGVRHDRYNDFGSTTNPRLALVWDARYNLTAKLLYGRAFRAPSFGEFYSANNPTIRGNINLKPETVRTTEAAVAWQPRRDVHLNLSAYRYDARDLIRTSPNAVAGTGLTYNNIGQQTGRGLELEAAWDVARDLKLAFNYARQRTIDKLTNKDAGNAPHHLAYGSAEWRIDDGWLLSSQISRVAGRKRVAGDTRTPVADYTNVDVAITSKQGKGKWDLTLAISNLFDADIREPSVSPGLIAKDLPQPGRNWMLQASYRM</sequence>
<evidence type="ECO:0000256" key="7">
    <source>
        <dbReference type="ARBA" id="ARBA00023077"/>
    </source>
</evidence>
<keyword evidence="9 16" id="KW-0675">Receptor</keyword>
<name>A0ABQ5YPH1_9NEIS</name>
<dbReference type="EMBL" id="BSOG01000005">
    <property type="protein sequence ID" value="GLR14804.1"/>
    <property type="molecule type" value="Genomic_DNA"/>
</dbReference>
<evidence type="ECO:0000256" key="6">
    <source>
        <dbReference type="ARBA" id="ARBA00022729"/>
    </source>
</evidence>
<dbReference type="InterPro" id="IPR039426">
    <property type="entry name" value="TonB-dep_rcpt-like"/>
</dbReference>
<evidence type="ECO:0000256" key="4">
    <source>
        <dbReference type="ARBA" id="ARBA00022452"/>
    </source>
</evidence>
<feature type="domain" description="TonB-dependent receptor-like beta-barrel" evidence="14">
    <location>
        <begin position="254"/>
        <end position="665"/>
    </location>
</feature>
<evidence type="ECO:0000256" key="13">
    <source>
        <dbReference type="SAM" id="SignalP"/>
    </source>
</evidence>
<gene>
    <name evidence="16" type="ORF">GCM10007907_35940</name>
</gene>
<dbReference type="RefSeq" id="WP_284197871.1">
    <property type="nucleotide sequence ID" value="NZ_BSOG01000005.1"/>
</dbReference>
<evidence type="ECO:0000256" key="3">
    <source>
        <dbReference type="ARBA" id="ARBA00022448"/>
    </source>
</evidence>
<keyword evidence="10 11" id="KW-0998">Cell outer membrane</keyword>
<dbReference type="Proteomes" id="UP001156706">
    <property type="component" value="Unassembled WGS sequence"/>
</dbReference>
<feature type="signal peptide" evidence="13">
    <location>
        <begin position="1"/>
        <end position="23"/>
    </location>
</feature>
<dbReference type="Pfam" id="PF00593">
    <property type="entry name" value="TonB_dep_Rec_b-barrel"/>
    <property type="match status" value="1"/>
</dbReference>
<evidence type="ECO:0000256" key="10">
    <source>
        <dbReference type="ARBA" id="ARBA00023237"/>
    </source>
</evidence>
<dbReference type="Gene3D" id="2.170.130.10">
    <property type="entry name" value="TonB-dependent receptor, plug domain"/>
    <property type="match status" value="1"/>
</dbReference>
<evidence type="ECO:0000256" key="2">
    <source>
        <dbReference type="ARBA" id="ARBA00009810"/>
    </source>
</evidence>
<comment type="caution">
    <text evidence="16">The sequence shown here is derived from an EMBL/GenBank/DDBJ whole genome shotgun (WGS) entry which is preliminary data.</text>
</comment>
<evidence type="ECO:0000256" key="8">
    <source>
        <dbReference type="ARBA" id="ARBA00023136"/>
    </source>
</evidence>
<keyword evidence="17" id="KW-1185">Reference proteome</keyword>
<dbReference type="Gene3D" id="2.40.170.20">
    <property type="entry name" value="TonB-dependent receptor, beta-barrel domain"/>
    <property type="match status" value="1"/>
</dbReference>
<keyword evidence="3 11" id="KW-0813">Transport</keyword>
<dbReference type="CDD" id="cd01347">
    <property type="entry name" value="ligand_gated_channel"/>
    <property type="match status" value="1"/>
</dbReference>
<dbReference type="InterPro" id="IPR012910">
    <property type="entry name" value="Plug_dom"/>
</dbReference>
<dbReference type="PROSITE" id="PS52016">
    <property type="entry name" value="TONB_DEPENDENT_REC_3"/>
    <property type="match status" value="1"/>
</dbReference>
<evidence type="ECO:0000313" key="16">
    <source>
        <dbReference type="EMBL" id="GLR14804.1"/>
    </source>
</evidence>
<dbReference type="InterPro" id="IPR037066">
    <property type="entry name" value="Plug_dom_sf"/>
</dbReference>
<evidence type="ECO:0000259" key="14">
    <source>
        <dbReference type="Pfam" id="PF00593"/>
    </source>
</evidence>
<accession>A0ABQ5YPH1</accession>
<dbReference type="InterPro" id="IPR036942">
    <property type="entry name" value="Beta-barrel_TonB_sf"/>
</dbReference>
<proteinExistence type="inferred from homology"/>
<keyword evidence="6 13" id="KW-0732">Signal</keyword>
<dbReference type="Pfam" id="PF07715">
    <property type="entry name" value="Plug"/>
    <property type="match status" value="1"/>
</dbReference>
<evidence type="ECO:0000256" key="11">
    <source>
        <dbReference type="PROSITE-ProRule" id="PRU01360"/>
    </source>
</evidence>
<keyword evidence="8 11" id="KW-0472">Membrane</keyword>
<dbReference type="InterPro" id="IPR000531">
    <property type="entry name" value="Beta-barrel_TonB"/>
</dbReference>
<evidence type="ECO:0000256" key="9">
    <source>
        <dbReference type="ARBA" id="ARBA00023170"/>
    </source>
</evidence>
<evidence type="ECO:0000256" key="12">
    <source>
        <dbReference type="RuleBase" id="RU003357"/>
    </source>
</evidence>
<keyword evidence="5 11" id="KW-0812">Transmembrane</keyword>
<comment type="similarity">
    <text evidence="2 11 12">Belongs to the TonB-dependent receptor family.</text>
</comment>
<feature type="chain" id="PRO_5045674677" evidence="13">
    <location>
        <begin position="24"/>
        <end position="699"/>
    </location>
</feature>
<dbReference type="SUPFAM" id="SSF56935">
    <property type="entry name" value="Porins"/>
    <property type="match status" value="1"/>
</dbReference>
<feature type="domain" description="TonB-dependent receptor plug" evidence="15">
    <location>
        <begin position="52"/>
        <end position="162"/>
    </location>
</feature>